<evidence type="ECO:0000313" key="5">
    <source>
        <dbReference type="EMBL" id="KKR28816.1"/>
    </source>
</evidence>
<dbReference type="EMBL" id="LBXL01000041">
    <property type="protein sequence ID" value="KKR28816.1"/>
    <property type="molecule type" value="Genomic_DNA"/>
</dbReference>
<keyword evidence="1 5" id="KW-0346">Stress response</keyword>
<dbReference type="PANTHER" id="PTHR46733">
    <property type="entry name" value="26.5 KDA HEAT SHOCK PROTEIN, MITOCHONDRIAL"/>
    <property type="match status" value="1"/>
</dbReference>
<dbReference type="InterPro" id="IPR008978">
    <property type="entry name" value="HSP20-like_chaperone"/>
</dbReference>
<evidence type="ECO:0000256" key="2">
    <source>
        <dbReference type="PROSITE-ProRule" id="PRU00285"/>
    </source>
</evidence>
<dbReference type="GO" id="GO:0009408">
    <property type="term" value="P:response to heat"/>
    <property type="evidence" value="ECO:0007669"/>
    <property type="project" value="InterPro"/>
</dbReference>
<sequence length="136" mass="15604">MVDLVRRDPFRSLFAWPRWLDEFDETFPTLTTQRGLRIHEDDKNIYIEAVVAGVPAEDVEVNIEDGVVTVKAEKKVEEKKRGEYKAFAYNYYYTCALSGGQWNKAKAEVDHGVLEITIPKQKAARSRKVSVKAKPK</sequence>
<evidence type="ECO:0000256" key="1">
    <source>
        <dbReference type="ARBA" id="ARBA00023016"/>
    </source>
</evidence>
<evidence type="ECO:0000256" key="3">
    <source>
        <dbReference type="RuleBase" id="RU003616"/>
    </source>
</evidence>
<reference evidence="5 6" key="1">
    <citation type="journal article" date="2015" name="Nature">
        <title>rRNA introns, odd ribosomes, and small enigmatic genomes across a large radiation of phyla.</title>
        <authorList>
            <person name="Brown C.T."/>
            <person name="Hug L.A."/>
            <person name="Thomas B.C."/>
            <person name="Sharon I."/>
            <person name="Castelle C.J."/>
            <person name="Singh A."/>
            <person name="Wilkins M.J."/>
            <person name="Williams K.H."/>
            <person name="Banfield J.F."/>
        </authorList>
    </citation>
    <scope>NUCLEOTIDE SEQUENCE [LARGE SCALE GENOMIC DNA]</scope>
</reference>
<gene>
    <name evidence="5" type="ORF">UT61_C0041G0003</name>
</gene>
<dbReference type="Gene3D" id="2.60.40.790">
    <property type="match status" value="1"/>
</dbReference>
<dbReference type="InterPro" id="IPR002068">
    <property type="entry name" value="A-crystallin/Hsp20_dom"/>
</dbReference>
<evidence type="ECO:0000259" key="4">
    <source>
        <dbReference type="PROSITE" id="PS01031"/>
    </source>
</evidence>
<dbReference type="AlphaFoldDB" id="A0A0G0PUM6"/>
<evidence type="ECO:0000313" key="6">
    <source>
        <dbReference type="Proteomes" id="UP000034793"/>
    </source>
</evidence>
<dbReference type="PROSITE" id="PS01031">
    <property type="entry name" value="SHSP"/>
    <property type="match status" value="1"/>
</dbReference>
<dbReference type="CDD" id="cd06464">
    <property type="entry name" value="ACD_sHsps-like"/>
    <property type="match status" value="1"/>
</dbReference>
<dbReference type="PANTHER" id="PTHR46733:SF4">
    <property type="entry name" value="HEAT SHOCK PROTEIN 21, CHLOROPLASTIC"/>
    <property type="match status" value="1"/>
</dbReference>
<accession>A0A0G0PUM6</accession>
<dbReference type="Proteomes" id="UP000034793">
    <property type="component" value="Unassembled WGS sequence"/>
</dbReference>
<feature type="domain" description="SHSP" evidence="4">
    <location>
        <begin position="25"/>
        <end position="134"/>
    </location>
</feature>
<proteinExistence type="inferred from homology"/>
<dbReference type="Pfam" id="PF00011">
    <property type="entry name" value="HSP20"/>
    <property type="match status" value="1"/>
</dbReference>
<dbReference type="InterPro" id="IPR044587">
    <property type="entry name" value="HSP21-like"/>
</dbReference>
<dbReference type="SUPFAM" id="SSF49764">
    <property type="entry name" value="HSP20-like chaperones"/>
    <property type="match status" value="1"/>
</dbReference>
<comment type="similarity">
    <text evidence="2 3">Belongs to the small heat shock protein (HSP20) family.</text>
</comment>
<comment type="caution">
    <text evidence="5">The sequence shown here is derived from an EMBL/GenBank/DDBJ whole genome shotgun (WGS) entry which is preliminary data.</text>
</comment>
<organism evidence="5 6">
    <name type="scientific">Candidatus Woesebacteria bacterium GW2011_GWA1_39_8</name>
    <dbReference type="NCBI Taxonomy" id="1618552"/>
    <lineage>
        <taxon>Bacteria</taxon>
        <taxon>Candidatus Woeseibacteriota</taxon>
    </lineage>
</organism>
<protein>
    <submittedName>
        <fullName evidence="5">Heat shock protein Hsp20</fullName>
    </submittedName>
</protein>
<name>A0A0G0PUM6_9BACT</name>